<sequence>MGSTVVDRLRQQAKAAALGPQRAVAMADLAAALARTGEGDEAQRLIEDASQLAQDTRVAADADCACALALARALAAYFSRRHADCEQALDILINLAGHHARPDWEAMARGWLSTTCFVRSAVVPAVEHAVAGLALHSAGGPRQAEAQARLRLSVANLFAWCDLTQEATPWYLAAHRLARAADDDIMTEAVLHKLALVQAEEVTDLFLDGRQDTARWREALAGLQSSQSLMQQLGVTALDAVMPLTRANLLMAAGDFAGACALYDTQLDRARDQQLHSHHAQALACRAVCSAELGRPDAARADMAEAGALWASLGPGGRAGLARGLARAAQALQDEMLRTHWVQQFTRAHAEVDGLHERLRHALAAQVPPAPVD</sequence>
<evidence type="ECO:0000313" key="2">
    <source>
        <dbReference type="Proteomes" id="UP001595556"/>
    </source>
</evidence>
<evidence type="ECO:0000313" key="1">
    <source>
        <dbReference type="EMBL" id="MFC3148235.1"/>
    </source>
</evidence>
<reference evidence="2" key="1">
    <citation type="journal article" date="2019" name="Int. J. Syst. Evol. Microbiol.">
        <title>The Global Catalogue of Microorganisms (GCM) 10K type strain sequencing project: providing services to taxonomists for standard genome sequencing and annotation.</title>
        <authorList>
            <consortium name="The Broad Institute Genomics Platform"/>
            <consortium name="The Broad Institute Genome Sequencing Center for Infectious Disease"/>
            <person name="Wu L."/>
            <person name="Ma J."/>
        </authorList>
    </citation>
    <scope>NUCLEOTIDE SEQUENCE [LARGE SCALE GENOMIC DNA]</scope>
    <source>
        <strain evidence="2">KCTC 52168</strain>
    </source>
</reference>
<dbReference type="RefSeq" id="WP_377303977.1">
    <property type="nucleotide sequence ID" value="NZ_CP180191.1"/>
</dbReference>
<accession>A0ABV7H7W7</accession>
<organism evidence="1 2">
    <name type="scientific">Piscinibacterium candidicorallinum</name>
    <dbReference type="NCBI Taxonomy" id="1793872"/>
    <lineage>
        <taxon>Bacteria</taxon>
        <taxon>Pseudomonadati</taxon>
        <taxon>Pseudomonadota</taxon>
        <taxon>Betaproteobacteria</taxon>
        <taxon>Burkholderiales</taxon>
        <taxon>Piscinibacterium</taxon>
    </lineage>
</organism>
<protein>
    <recommendedName>
        <fullName evidence="3">Tetratricopeptide repeat-containing protein</fullName>
    </recommendedName>
</protein>
<proteinExistence type="predicted"/>
<name>A0ABV7H7W7_9BURK</name>
<comment type="caution">
    <text evidence="1">The sequence shown here is derived from an EMBL/GenBank/DDBJ whole genome shotgun (WGS) entry which is preliminary data.</text>
</comment>
<keyword evidence="2" id="KW-1185">Reference proteome</keyword>
<dbReference type="EMBL" id="JBHRTI010000004">
    <property type="protein sequence ID" value="MFC3148235.1"/>
    <property type="molecule type" value="Genomic_DNA"/>
</dbReference>
<evidence type="ECO:0008006" key="3">
    <source>
        <dbReference type="Google" id="ProtNLM"/>
    </source>
</evidence>
<gene>
    <name evidence="1" type="ORF">ACFOEN_11345</name>
</gene>
<dbReference type="Gene3D" id="1.25.40.10">
    <property type="entry name" value="Tetratricopeptide repeat domain"/>
    <property type="match status" value="1"/>
</dbReference>
<dbReference type="SUPFAM" id="SSF48452">
    <property type="entry name" value="TPR-like"/>
    <property type="match status" value="1"/>
</dbReference>
<dbReference type="InterPro" id="IPR011990">
    <property type="entry name" value="TPR-like_helical_dom_sf"/>
</dbReference>
<dbReference type="Proteomes" id="UP001595556">
    <property type="component" value="Unassembled WGS sequence"/>
</dbReference>